<dbReference type="STRING" id="1385514.N782_21445"/>
<evidence type="ECO:0000313" key="3">
    <source>
        <dbReference type="Proteomes" id="UP000030147"/>
    </source>
</evidence>
<name>A0A0A2TEF8_9BACI</name>
<keyword evidence="1" id="KW-0812">Transmembrane</keyword>
<dbReference type="InterPro" id="IPR009577">
    <property type="entry name" value="Sm_multidrug_ex"/>
</dbReference>
<keyword evidence="1" id="KW-1133">Transmembrane helix</keyword>
<dbReference type="EMBL" id="AVBF01000007">
    <property type="protein sequence ID" value="KGP73914.1"/>
    <property type="molecule type" value="Genomic_DNA"/>
</dbReference>
<feature type="transmembrane region" description="Helical" evidence="1">
    <location>
        <begin position="104"/>
        <end position="130"/>
    </location>
</feature>
<gene>
    <name evidence="2" type="ORF">N782_21445</name>
</gene>
<reference evidence="2 3" key="1">
    <citation type="journal article" date="2015" name="Stand. Genomic Sci.">
        <title>High quality draft genome sequence of the moderately halophilic bacterium Pontibacillus yanchengensis Y32(T) and comparison among Pontibacillus genomes.</title>
        <authorList>
            <person name="Huang J."/>
            <person name="Qiao Z.X."/>
            <person name="Tang J.W."/>
            <person name="Wang G."/>
        </authorList>
    </citation>
    <scope>NUCLEOTIDE SEQUENCE [LARGE SCALE GENOMIC DNA]</scope>
    <source>
        <strain evidence="2 3">Y32</strain>
    </source>
</reference>
<comment type="caution">
    <text evidence="2">The sequence shown here is derived from an EMBL/GenBank/DDBJ whole genome shotgun (WGS) entry which is preliminary data.</text>
</comment>
<dbReference type="PANTHER" id="PTHR36007">
    <property type="entry name" value="TRANSPORT PROTEIN-RELATED"/>
    <property type="match status" value="1"/>
</dbReference>
<evidence type="ECO:0000313" key="2">
    <source>
        <dbReference type="EMBL" id="KGP73914.1"/>
    </source>
</evidence>
<keyword evidence="3" id="KW-1185">Reference proteome</keyword>
<dbReference type="Pfam" id="PF06695">
    <property type="entry name" value="Sm_multidrug_ex"/>
    <property type="match status" value="1"/>
</dbReference>
<organism evidence="2 3">
    <name type="scientific">Pontibacillus yanchengensis Y32</name>
    <dbReference type="NCBI Taxonomy" id="1385514"/>
    <lineage>
        <taxon>Bacteria</taxon>
        <taxon>Bacillati</taxon>
        <taxon>Bacillota</taxon>
        <taxon>Bacilli</taxon>
        <taxon>Bacillales</taxon>
        <taxon>Bacillaceae</taxon>
        <taxon>Pontibacillus</taxon>
    </lineage>
</organism>
<evidence type="ECO:0000256" key="1">
    <source>
        <dbReference type="SAM" id="Phobius"/>
    </source>
</evidence>
<proteinExistence type="predicted"/>
<accession>A0A0A2TEF8</accession>
<sequence length="164" mass="18634">MKEKLIDFFIHTFDFLPPEMVVMVISAMPILELRGGLPVAYGVYDFTFFKSYMLSVFGNILPIIPLLLLFHPISNWFMRFPWYEKMYHWIYERTMKKSSNVEKFGAVGLILFTAVPLPTTGAYSACLAAAFFAIRFWYAFLSIAMGVLIAGIVVGALSLSVSFL</sequence>
<feature type="transmembrane region" description="Helical" evidence="1">
    <location>
        <begin position="51"/>
        <end position="70"/>
    </location>
</feature>
<dbReference type="AlphaFoldDB" id="A0A0A2TEF8"/>
<keyword evidence="1" id="KW-0472">Membrane</keyword>
<dbReference type="RefSeq" id="WP_237582548.1">
    <property type="nucleotide sequence ID" value="NZ_AVBF01000007.1"/>
</dbReference>
<dbReference type="PANTHER" id="PTHR36007:SF2">
    <property type="entry name" value="TRANSPORT PROTEIN-RELATED"/>
    <property type="match status" value="1"/>
</dbReference>
<feature type="transmembrane region" description="Helical" evidence="1">
    <location>
        <begin position="12"/>
        <end position="31"/>
    </location>
</feature>
<dbReference type="eggNOG" id="COG2426">
    <property type="taxonomic scope" value="Bacteria"/>
</dbReference>
<protein>
    <submittedName>
        <fullName evidence="2">Ligand-binding protein SH3</fullName>
    </submittedName>
</protein>
<feature type="transmembrane region" description="Helical" evidence="1">
    <location>
        <begin position="136"/>
        <end position="159"/>
    </location>
</feature>
<dbReference type="Proteomes" id="UP000030147">
    <property type="component" value="Unassembled WGS sequence"/>
</dbReference>